<name>X1DJL6_9ZZZZ</name>
<organism evidence="1">
    <name type="scientific">marine sediment metagenome</name>
    <dbReference type="NCBI Taxonomy" id="412755"/>
    <lineage>
        <taxon>unclassified sequences</taxon>
        <taxon>metagenomes</taxon>
        <taxon>ecological metagenomes</taxon>
    </lineage>
</organism>
<feature type="non-terminal residue" evidence="1">
    <location>
        <position position="1"/>
    </location>
</feature>
<dbReference type="EMBL" id="BART01020701">
    <property type="protein sequence ID" value="GAH05214.1"/>
    <property type="molecule type" value="Genomic_DNA"/>
</dbReference>
<reference evidence="1" key="1">
    <citation type="journal article" date="2014" name="Front. Microbiol.">
        <title>High frequency of phylogenetically diverse reductive dehalogenase-homologous genes in deep subseafloor sedimentary metagenomes.</title>
        <authorList>
            <person name="Kawai M."/>
            <person name="Futagami T."/>
            <person name="Toyoda A."/>
            <person name="Takaki Y."/>
            <person name="Nishi S."/>
            <person name="Hori S."/>
            <person name="Arai W."/>
            <person name="Tsubouchi T."/>
            <person name="Morono Y."/>
            <person name="Uchiyama I."/>
            <person name="Ito T."/>
            <person name="Fujiyama A."/>
            <person name="Inagaki F."/>
            <person name="Takami H."/>
        </authorList>
    </citation>
    <scope>NUCLEOTIDE SEQUENCE</scope>
    <source>
        <strain evidence="1">Expedition CK06-06</strain>
    </source>
</reference>
<sequence>NKKAYPCSQKKTTWPFMKAFSGPHVLGAFPPGSCRRHAKEKILGVTSRFVIILKQAGLLAGLSND</sequence>
<dbReference type="AlphaFoldDB" id="X1DJL6"/>
<proteinExistence type="predicted"/>
<evidence type="ECO:0000313" key="1">
    <source>
        <dbReference type="EMBL" id="GAH05214.1"/>
    </source>
</evidence>
<gene>
    <name evidence="1" type="ORF">S01H4_38390</name>
</gene>
<protein>
    <submittedName>
        <fullName evidence="1">Uncharacterized protein</fullName>
    </submittedName>
</protein>
<accession>X1DJL6</accession>
<comment type="caution">
    <text evidence="1">The sequence shown here is derived from an EMBL/GenBank/DDBJ whole genome shotgun (WGS) entry which is preliminary data.</text>
</comment>